<comment type="caution">
    <text evidence="2">The sequence shown here is derived from an EMBL/GenBank/DDBJ whole genome shotgun (WGS) entry which is preliminary data.</text>
</comment>
<dbReference type="EMBL" id="LIAE01010182">
    <property type="protein sequence ID" value="PAV65924.1"/>
    <property type="molecule type" value="Genomic_DNA"/>
</dbReference>
<evidence type="ECO:0000313" key="2">
    <source>
        <dbReference type="EMBL" id="PAV65924.1"/>
    </source>
</evidence>
<proteinExistence type="predicted"/>
<name>A0A2A2JW70_9BILA</name>
<protein>
    <submittedName>
        <fullName evidence="2">Uncharacterized protein</fullName>
    </submittedName>
</protein>
<organism evidence="2 3">
    <name type="scientific">Diploscapter pachys</name>
    <dbReference type="NCBI Taxonomy" id="2018661"/>
    <lineage>
        <taxon>Eukaryota</taxon>
        <taxon>Metazoa</taxon>
        <taxon>Ecdysozoa</taxon>
        <taxon>Nematoda</taxon>
        <taxon>Chromadorea</taxon>
        <taxon>Rhabditida</taxon>
        <taxon>Rhabditina</taxon>
        <taxon>Rhabditomorpha</taxon>
        <taxon>Rhabditoidea</taxon>
        <taxon>Rhabditidae</taxon>
        <taxon>Diploscapter</taxon>
    </lineage>
</organism>
<feature type="chain" id="PRO_5012132515" evidence="1">
    <location>
        <begin position="34"/>
        <end position="395"/>
    </location>
</feature>
<keyword evidence="3" id="KW-1185">Reference proteome</keyword>
<feature type="signal peptide" evidence="1">
    <location>
        <begin position="1"/>
        <end position="33"/>
    </location>
</feature>
<dbReference type="AlphaFoldDB" id="A0A2A2JW70"/>
<accession>A0A2A2JW70</accession>
<sequence>MLDWRGLVGTSAANGGLALMLAGLTVPLGPTCADCGGIWLFSDPEMPRIFDMGPKVTVLPVQATVQPVVVASSSYRVHVRGPCPGQPPVERLPTIIGSQAIALPAVTACVRVDADGRVQRIRTIGRTLAGTDATLRRLTFIPAMRDGRIVASWVEIQGHRQAQSPGEIGADTRHRVLDRAGRGIGEQRIVERPQAVLQCQRLGIIARLAGRLKFGAQSRGDIGGDADAAPAAHRVEGERHIVVAGQLDEIRAAAFAVGRHAGDGATGILYRDEHLGEGSDDPRHRGGLDIGHGTAGHVVEDDRQLGRLRQPGEMLEDALLARAIVIGRDHQCSVGARLFRAGDIGGSDDGVVRSGTRDHRHTARGLVDADADDVKMLLGGQRCRLACRTAGHERR</sequence>
<evidence type="ECO:0000313" key="3">
    <source>
        <dbReference type="Proteomes" id="UP000218231"/>
    </source>
</evidence>
<keyword evidence="1" id="KW-0732">Signal</keyword>
<gene>
    <name evidence="2" type="ORF">WR25_04340</name>
</gene>
<reference evidence="2 3" key="1">
    <citation type="journal article" date="2017" name="Curr. Biol.">
        <title>Genome architecture and evolution of a unichromosomal asexual nematode.</title>
        <authorList>
            <person name="Fradin H."/>
            <person name="Zegar C."/>
            <person name="Gutwein M."/>
            <person name="Lucas J."/>
            <person name="Kovtun M."/>
            <person name="Corcoran D."/>
            <person name="Baugh L.R."/>
            <person name="Kiontke K."/>
            <person name="Gunsalus K."/>
            <person name="Fitch D.H."/>
            <person name="Piano F."/>
        </authorList>
    </citation>
    <scope>NUCLEOTIDE SEQUENCE [LARGE SCALE GENOMIC DNA]</scope>
    <source>
        <strain evidence="2">PF1309</strain>
    </source>
</reference>
<dbReference type="Proteomes" id="UP000218231">
    <property type="component" value="Unassembled WGS sequence"/>
</dbReference>
<evidence type="ECO:0000256" key="1">
    <source>
        <dbReference type="SAM" id="SignalP"/>
    </source>
</evidence>